<dbReference type="Gene3D" id="2.30.110.10">
    <property type="entry name" value="Electron Transport, Fmn-binding Protein, Chain A"/>
    <property type="match status" value="1"/>
</dbReference>
<comment type="caution">
    <text evidence="2">The sequence shown here is derived from an EMBL/GenBank/DDBJ whole genome shotgun (WGS) entry which is preliminary data.</text>
</comment>
<organism evidence="2 3">
    <name type="scientific">Aliiroseovarius halocynthiae</name>
    <dbReference type="NCBI Taxonomy" id="985055"/>
    <lineage>
        <taxon>Bacteria</taxon>
        <taxon>Pseudomonadati</taxon>
        <taxon>Pseudomonadota</taxon>
        <taxon>Alphaproteobacteria</taxon>
        <taxon>Rhodobacterales</taxon>
        <taxon>Paracoccaceae</taxon>
        <taxon>Aliiroseovarius</taxon>
    </lineage>
</organism>
<reference evidence="2 3" key="1">
    <citation type="submission" date="2019-06" db="EMBL/GenBank/DDBJ databases">
        <title>A novel species of marine bacteria.</title>
        <authorList>
            <person name="Wang Y."/>
        </authorList>
    </citation>
    <scope>NUCLEOTIDE SEQUENCE [LARGE SCALE GENOMIC DNA]</scope>
    <source>
        <strain evidence="2 3">MA1-10</strain>
    </source>
</reference>
<dbReference type="InterPro" id="IPR011576">
    <property type="entry name" value="Pyridox_Oxase_N"/>
</dbReference>
<dbReference type="AlphaFoldDB" id="A0A545SSG6"/>
<evidence type="ECO:0000259" key="1">
    <source>
        <dbReference type="Pfam" id="PF01243"/>
    </source>
</evidence>
<dbReference type="EMBL" id="VICH01000005">
    <property type="protein sequence ID" value="TQV67866.1"/>
    <property type="molecule type" value="Genomic_DNA"/>
</dbReference>
<accession>A0A545SSG6</accession>
<dbReference type="PANTHER" id="PTHR40660:SF1">
    <property type="entry name" value="5'-PHOSPHATE OXIDASE PUTATIVE DOMAIN-CONTAINING PROTEIN-RELATED"/>
    <property type="match status" value="1"/>
</dbReference>
<dbReference type="OrthoDB" id="7867371at2"/>
<proteinExistence type="predicted"/>
<dbReference type="InterPro" id="IPR012349">
    <property type="entry name" value="Split_barrel_FMN-bd"/>
</dbReference>
<dbReference type="SUPFAM" id="SSF50475">
    <property type="entry name" value="FMN-binding split barrel"/>
    <property type="match status" value="1"/>
</dbReference>
<evidence type="ECO:0000313" key="3">
    <source>
        <dbReference type="Proteomes" id="UP000315816"/>
    </source>
</evidence>
<protein>
    <submittedName>
        <fullName evidence="2">Pyridoxamine 5'-phosphate oxidase family protein</fullName>
    </submittedName>
</protein>
<name>A0A545SSG6_9RHOB</name>
<dbReference type="Proteomes" id="UP000315816">
    <property type="component" value="Unassembled WGS sequence"/>
</dbReference>
<sequence length="178" mass="19584">MKKGRAHSPTCIKGVSMIPDFAKDMIANWRLGHIATADQEGRPNLSPKGTFVVHDDATIGFAAIRSPDTLANIAVRPEVEVSFVDILTRRSVLLKGQARIVTQDASDFPALSRPYRKLWPDLTLHATAIVVISVTSCRPTCSPAYDVGAESDELRAQWMRQINNINIQHKSAEVTHAD</sequence>
<evidence type="ECO:0000313" key="2">
    <source>
        <dbReference type="EMBL" id="TQV67866.1"/>
    </source>
</evidence>
<feature type="domain" description="Pyridoxamine 5'-phosphate oxidase N-terminal" evidence="1">
    <location>
        <begin position="20"/>
        <end position="119"/>
    </location>
</feature>
<dbReference type="PANTHER" id="PTHR40660">
    <property type="entry name" value="5'-PHOSPHATE OXIDASE PUTATIVE DOMAIN-CONTAINING PROTEIN-RELATED"/>
    <property type="match status" value="1"/>
</dbReference>
<keyword evidence="3" id="KW-1185">Reference proteome</keyword>
<dbReference type="Pfam" id="PF01243">
    <property type="entry name" value="PNPOx_N"/>
    <property type="match status" value="1"/>
</dbReference>
<gene>
    <name evidence="2" type="ORF">FIL88_08445</name>
</gene>